<evidence type="ECO:0000256" key="1">
    <source>
        <dbReference type="SAM" id="MobiDB-lite"/>
    </source>
</evidence>
<organism evidence="2">
    <name type="scientific">Capitella teleta</name>
    <name type="common">Polychaete worm</name>
    <dbReference type="NCBI Taxonomy" id="283909"/>
    <lineage>
        <taxon>Eukaryota</taxon>
        <taxon>Metazoa</taxon>
        <taxon>Spiralia</taxon>
        <taxon>Lophotrochozoa</taxon>
        <taxon>Annelida</taxon>
        <taxon>Polychaeta</taxon>
        <taxon>Sedentaria</taxon>
        <taxon>Scolecida</taxon>
        <taxon>Capitellidae</taxon>
        <taxon>Capitella</taxon>
    </lineage>
</organism>
<dbReference type="AlphaFoldDB" id="R7VDX8"/>
<dbReference type="EnsemblMetazoa" id="CapteT189943">
    <property type="protein sequence ID" value="CapteP189943"/>
    <property type="gene ID" value="CapteG189943"/>
</dbReference>
<proteinExistence type="predicted"/>
<reference evidence="4" key="1">
    <citation type="submission" date="2012-12" db="EMBL/GenBank/DDBJ databases">
        <authorList>
            <person name="Hellsten U."/>
            <person name="Grimwood J."/>
            <person name="Chapman J.A."/>
            <person name="Shapiro H."/>
            <person name="Aerts A."/>
            <person name="Otillar R.P."/>
            <person name="Terry A.Y."/>
            <person name="Boore J.L."/>
            <person name="Simakov O."/>
            <person name="Marletaz F."/>
            <person name="Cho S.-J."/>
            <person name="Edsinger-Gonzales E."/>
            <person name="Havlak P."/>
            <person name="Kuo D.-H."/>
            <person name="Larsson T."/>
            <person name="Lv J."/>
            <person name="Arendt D."/>
            <person name="Savage R."/>
            <person name="Osoegawa K."/>
            <person name="de Jong P."/>
            <person name="Lindberg D.R."/>
            <person name="Seaver E.C."/>
            <person name="Weisblat D.A."/>
            <person name="Putnam N.H."/>
            <person name="Grigoriev I.V."/>
            <person name="Rokhsar D.S."/>
        </authorList>
    </citation>
    <scope>NUCLEOTIDE SEQUENCE</scope>
    <source>
        <strain evidence="4">I ESC-2004</strain>
    </source>
</reference>
<keyword evidence="4" id="KW-1185">Reference proteome</keyword>
<feature type="compositionally biased region" description="Basic and acidic residues" evidence="1">
    <location>
        <begin position="1"/>
        <end position="11"/>
    </location>
</feature>
<dbReference type="EMBL" id="AMQN01017113">
    <property type="status" value="NOT_ANNOTATED_CDS"/>
    <property type="molecule type" value="Genomic_DNA"/>
</dbReference>
<evidence type="ECO:0000313" key="4">
    <source>
        <dbReference type="Proteomes" id="UP000014760"/>
    </source>
</evidence>
<evidence type="ECO:0000313" key="3">
    <source>
        <dbReference type="EnsemblMetazoa" id="CapteP189943"/>
    </source>
</evidence>
<feature type="region of interest" description="Disordered" evidence="1">
    <location>
        <begin position="1"/>
        <end position="27"/>
    </location>
</feature>
<gene>
    <name evidence="2" type="ORF">CAPTEDRAFT_189943</name>
</gene>
<protein>
    <submittedName>
        <fullName evidence="2 3">Uncharacterized protein</fullName>
    </submittedName>
</protein>
<sequence length="141" mass="16040">MADADSLHEAISDVDQDPNAADADVEDDECPANSAMYRSSRVIYPGTQPTFTRSFTQSINVNASSPRVAEQFLRYGLRSYVNARMYIVKLLPTCYTRIRGRGKLQLKTFKKWEEEPEISARMVAIISEIRRDNDTDMVVKI</sequence>
<dbReference type="Proteomes" id="UP000014760">
    <property type="component" value="Unassembled WGS sequence"/>
</dbReference>
<evidence type="ECO:0000313" key="2">
    <source>
        <dbReference type="EMBL" id="ELU17048.1"/>
    </source>
</evidence>
<dbReference type="EMBL" id="KB292738">
    <property type="protein sequence ID" value="ELU17048.1"/>
    <property type="molecule type" value="Genomic_DNA"/>
</dbReference>
<reference evidence="2 4" key="2">
    <citation type="journal article" date="2013" name="Nature">
        <title>Insights into bilaterian evolution from three spiralian genomes.</title>
        <authorList>
            <person name="Simakov O."/>
            <person name="Marletaz F."/>
            <person name="Cho S.J."/>
            <person name="Edsinger-Gonzales E."/>
            <person name="Havlak P."/>
            <person name="Hellsten U."/>
            <person name="Kuo D.H."/>
            <person name="Larsson T."/>
            <person name="Lv J."/>
            <person name="Arendt D."/>
            <person name="Savage R."/>
            <person name="Osoegawa K."/>
            <person name="de Jong P."/>
            <person name="Grimwood J."/>
            <person name="Chapman J.A."/>
            <person name="Shapiro H."/>
            <person name="Aerts A."/>
            <person name="Otillar R.P."/>
            <person name="Terry A.Y."/>
            <person name="Boore J.L."/>
            <person name="Grigoriev I.V."/>
            <person name="Lindberg D.R."/>
            <person name="Seaver E.C."/>
            <person name="Weisblat D.A."/>
            <person name="Putnam N.H."/>
            <person name="Rokhsar D.S."/>
        </authorList>
    </citation>
    <scope>NUCLEOTIDE SEQUENCE</scope>
    <source>
        <strain evidence="2 4">I ESC-2004</strain>
    </source>
</reference>
<accession>R7VDX8</accession>
<dbReference type="HOGENOM" id="CLU_1827112_0_0_1"/>
<reference evidence="3" key="3">
    <citation type="submission" date="2015-06" db="UniProtKB">
        <authorList>
            <consortium name="EnsemblMetazoa"/>
        </authorList>
    </citation>
    <scope>IDENTIFICATION</scope>
</reference>
<name>R7VDX8_CAPTE</name>